<dbReference type="FunFam" id="3.30.310.10:FF:000007">
    <property type="entry name" value="TATA-box-binding protein"/>
    <property type="match status" value="1"/>
</dbReference>
<dbReference type="FunFam" id="3.30.310.10:FF:000010">
    <property type="entry name" value="TATA-box-binding protein"/>
    <property type="match status" value="1"/>
</dbReference>
<comment type="caution">
    <text evidence="8">The sequence shown here is derived from an EMBL/GenBank/DDBJ whole genome shotgun (WGS) entry which is preliminary data.</text>
</comment>
<evidence type="ECO:0000256" key="1">
    <source>
        <dbReference type="ARBA" id="ARBA00005560"/>
    </source>
</evidence>
<dbReference type="NCBIfam" id="NF001597">
    <property type="entry name" value="PRK00394.2-2"/>
    <property type="match status" value="1"/>
</dbReference>
<dbReference type="EMBL" id="JBHSWV010000002">
    <property type="protein sequence ID" value="MFC6763562.1"/>
    <property type="molecule type" value="Genomic_DNA"/>
</dbReference>
<evidence type="ECO:0000313" key="8">
    <source>
        <dbReference type="EMBL" id="MFC6763562.1"/>
    </source>
</evidence>
<reference evidence="8 9" key="1">
    <citation type="journal article" date="2019" name="Int. J. Syst. Evol. Microbiol.">
        <title>The Global Catalogue of Microorganisms (GCM) 10K type strain sequencing project: providing services to taxonomists for standard genome sequencing and annotation.</title>
        <authorList>
            <consortium name="The Broad Institute Genomics Platform"/>
            <consortium name="The Broad Institute Genome Sequencing Center for Infectious Disease"/>
            <person name="Wu L."/>
            <person name="Ma J."/>
        </authorList>
    </citation>
    <scope>NUCLEOTIDE SEQUENCE [LARGE SCALE GENOMIC DNA]</scope>
    <source>
        <strain evidence="8 9">LMG 29247</strain>
    </source>
</reference>
<evidence type="ECO:0000256" key="6">
    <source>
        <dbReference type="ARBA" id="ARBA00025680"/>
    </source>
</evidence>
<dbReference type="PRINTS" id="PR00686">
    <property type="entry name" value="TIFACTORIID"/>
</dbReference>
<sequence>MTRPQDSIKIENVVASSSIGQELDLKSVAMDLTGADYDPEQFPGLIYRSPDFRSTALIFRSGKIVCTGAKSLEDVHESMEIVFDTFRDLKIEVPEGPEVIVQNIVSSADLGRNLNLNAIAIGFGLEDIEYEPEQFPGLVYRLDEPDVVALLFGSGKLVVTGEKDTDDAEQALGVITERLEDLGLLE</sequence>
<comment type="function">
    <text evidence="6 7">General factor that plays a role in the activation of archaeal genes transcribed by RNA polymerase. Binds specifically to the TATA box promoter element which lies close to the position of transcription initiation.</text>
</comment>
<proteinExistence type="inferred from homology"/>
<evidence type="ECO:0000256" key="3">
    <source>
        <dbReference type="ARBA" id="ARBA00023015"/>
    </source>
</evidence>
<dbReference type="InterPro" id="IPR033711">
    <property type="entry name" value="TBP_archaea"/>
</dbReference>
<dbReference type="Proteomes" id="UP001596383">
    <property type="component" value="Unassembled WGS sequence"/>
</dbReference>
<keyword evidence="2 7" id="KW-0677">Repeat</keyword>
<dbReference type="Gene3D" id="3.30.310.10">
    <property type="entry name" value="TATA-Binding Protein"/>
    <property type="match status" value="2"/>
</dbReference>
<evidence type="ECO:0000256" key="4">
    <source>
        <dbReference type="ARBA" id="ARBA00023125"/>
    </source>
</evidence>
<dbReference type="RefSeq" id="WP_273736679.1">
    <property type="nucleotide sequence ID" value="NZ_JAQIVI010000002.1"/>
</dbReference>
<keyword evidence="5 7" id="KW-0804">Transcription</keyword>
<protein>
    <recommendedName>
        <fullName evidence="7">TATA-box-binding protein</fullName>
    </recommendedName>
    <alternativeName>
        <fullName evidence="7">Box A-binding protein</fullName>
        <shortName evidence="7">BAP</shortName>
    </alternativeName>
    <alternativeName>
        <fullName evidence="7">TATA sequence-binding protein</fullName>
        <shortName evidence="7">TBP</shortName>
    </alternativeName>
    <alternativeName>
        <fullName evidence="7">TATA-box factor</fullName>
    </alternativeName>
</protein>
<dbReference type="GO" id="GO:0003700">
    <property type="term" value="F:DNA-binding transcription factor activity"/>
    <property type="evidence" value="ECO:0007669"/>
    <property type="project" value="UniProtKB-UniRule"/>
</dbReference>
<dbReference type="Pfam" id="PF00352">
    <property type="entry name" value="TBP"/>
    <property type="match status" value="2"/>
</dbReference>
<dbReference type="HAMAP" id="MF_00408">
    <property type="entry name" value="TATA_bind_prot_arch"/>
    <property type="match status" value="1"/>
</dbReference>
<dbReference type="InterPro" id="IPR000814">
    <property type="entry name" value="TBP"/>
</dbReference>
<dbReference type="NCBIfam" id="NF001593">
    <property type="entry name" value="PRK00394.1-2"/>
    <property type="match status" value="1"/>
</dbReference>
<dbReference type="GO" id="GO:0003677">
    <property type="term" value="F:DNA binding"/>
    <property type="evidence" value="ECO:0007669"/>
    <property type="project" value="UniProtKB-KW"/>
</dbReference>
<dbReference type="PANTHER" id="PTHR10126">
    <property type="entry name" value="TATA-BOX BINDING PROTEIN"/>
    <property type="match status" value="1"/>
</dbReference>
<dbReference type="SUPFAM" id="SSF55945">
    <property type="entry name" value="TATA-box binding protein-like"/>
    <property type="match status" value="2"/>
</dbReference>
<dbReference type="CDD" id="cd04518">
    <property type="entry name" value="TBP_archaea"/>
    <property type="match status" value="1"/>
</dbReference>
<name>A0ABD5SEV3_9EURY</name>
<keyword evidence="4 7" id="KW-0238">DNA-binding</keyword>
<dbReference type="InterPro" id="IPR012295">
    <property type="entry name" value="TBP_dom_sf"/>
</dbReference>
<comment type="similarity">
    <text evidence="1 7">Belongs to the TBP family.</text>
</comment>
<dbReference type="NCBIfam" id="NF001595">
    <property type="entry name" value="PRK00394.1-5"/>
    <property type="match status" value="1"/>
</dbReference>
<keyword evidence="9" id="KW-1185">Reference proteome</keyword>
<evidence type="ECO:0000256" key="2">
    <source>
        <dbReference type="ARBA" id="ARBA00022737"/>
    </source>
</evidence>
<evidence type="ECO:0000256" key="5">
    <source>
        <dbReference type="ARBA" id="ARBA00023163"/>
    </source>
</evidence>
<evidence type="ECO:0000313" key="9">
    <source>
        <dbReference type="Proteomes" id="UP001596383"/>
    </source>
</evidence>
<accession>A0ABD5SEV3</accession>
<feature type="repeat" description="1" evidence="7">
    <location>
        <begin position="10"/>
        <end position="86"/>
    </location>
</feature>
<gene>
    <name evidence="7" type="primary">tbp</name>
    <name evidence="8" type="ORF">ACFQE6_00235</name>
</gene>
<evidence type="ECO:0000256" key="7">
    <source>
        <dbReference type="HAMAP-Rule" id="MF_00408"/>
    </source>
</evidence>
<comment type="caution">
    <text evidence="7">Lacks conserved residue(s) required for the propagation of feature annotation.</text>
</comment>
<organism evidence="8 9">
    <name type="scientific">Natrinema soli</name>
    <dbReference type="NCBI Taxonomy" id="1930624"/>
    <lineage>
        <taxon>Archaea</taxon>
        <taxon>Methanobacteriati</taxon>
        <taxon>Methanobacteriota</taxon>
        <taxon>Stenosarchaea group</taxon>
        <taxon>Halobacteria</taxon>
        <taxon>Halobacteriales</taxon>
        <taxon>Natrialbaceae</taxon>
        <taxon>Natrinema</taxon>
    </lineage>
</organism>
<keyword evidence="3 7" id="KW-0805">Transcription regulation</keyword>
<dbReference type="AlphaFoldDB" id="A0ABD5SEV3"/>